<feature type="region of interest" description="Disordered" evidence="15">
    <location>
        <begin position="226"/>
        <end position="264"/>
    </location>
</feature>
<feature type="domain" description="C2H2-type" evidence="16">
    <location>
        <begin position="492"/>
        <end position="519"/>
    </location>
</feature>
<feature type="domain" description="C2H2-type" evidence="16">
    <location>
        <begin position="354"/>
        <end position="381"/>
    </location>
</feature>
<feature type="compositionally biased region" description="Basic and acidic residues" evidence="15">
    <location>
        <begin position="63"/>
        <end position="77"/>
    </location>
</feature>
<dbReference type="SMART" id="SM00355">
    <property type="entry name" value="ZnF_C2H2"/>
    <property type="match status" value="13"/>
</dbReference>
<dbReference type="OrthoDB" id="654211at2759"/>
<evidence type="ECO:0000256" key="15">
    <source>
        <dbReference type="SAM" id="MobiDB-lite"/>
    </source>
</evidence>
<dbReference type="Pfam" id="PF00096">
    <property type="entry name" value="zf-C2H2"/>
    <property type="match status" value="8"/>
</dbReference>
<evidence type="ECO:0000313" key="17">
    <source>
        <dbReference type="EMBL" id="TFJ99318.1"/>
    </source>
</evidence>
<keyword evidence="6" id="KW-0677">Repeat</keyword>
<feature type="domain" description="C2H2-type" evidence="16">
    <location>
        <begin position="178"/>
        <end position="205"/>
    </location>
</feature>
<feature type="domain" description="C2H2-type" evidence="16">
    <location>
        <begin position="464"/>
        <end position="491"/>
    </location>
</feature>
<dbReference type="FunFam" id="3.30.160.60:FF:000634">
    <property type="entry name" value="Zinc finger X-chromosomal protein"/>
    <property type="match status" value="1"/>
</dbReference>
<feature type="domain" description="C2H2-type" evidence="16">
    <location>
        <begin position="325"/>
        <end position="352"/>
    </location>
</feature>
<evidence type="ECO:0000256" key="7">
    <source>
        <dbReference type="ARBA" id="ARBA00022771"/>
    </source>
</evidence>
<keyword evidence="13" id="KW-0539">Nucleus</keyword>
<dbReference type="Gene3D" id="3.30.160.60">
    <property type="entry name" value="Classic Zinc Finger"/>
    <property type="match status" value="11"/>
</dbReference>
<dbReference type="AlphaFoldDB" id="A0A4D9DQD8"/>
<feature type="region of interest" description="Disordered" evidence="15">
    <location>
        <begin position="45"/>
        <end position="105"/>
    </location>
</feature>
<name>A0A4D9DQD8_9SAUR</name>
<comment type="function">
    <text evidence="1">May be involved in transcriptional regulation.</text>
</comment>
<feature type="domain" description="C2H2-type" evidence="16">
    <location>
        <begin position="678"/>
        <end position="705"/>
    </location>
</feature>
<dbReference type="InterPro" id="IPR013087">
    <property type="entry name" value="Znf_C2H2_type"/>
</dbReference>
<keyword evidence="10" id="KW-0805">Transcription regulation</keyword>
<reference evidence="17 18" key="2">
    <citation type="submission" date="2019-04" db="EMBL/GenBank/DDBJ databases">
        <title>The genome sequence of big-headed turtle.</title>
        <authorList>
            <person name="Gong S."/>
        </authorList>
    </citation>
    <scope>NUCLEOTIDE SEQUENCE [LARGE SCALE GENOMIC DNA]</scope>
    <source>
        <strain evidence="17">DO16091913</strain>
        <tissue evidence="17">Muscle</tissue>
    </source>
</reference>
<evidence type="ECO:0000256" key="6">
    <source>
        <dbReference type="ARBA" id="ARBA00022737"/>
    </source>
</evidence>
<feature type="domain" description="C2H2-type" evidence="16">
    <location>
        <begin position="206"/>
        <end position="233"/>
    </location>
</feature>
<evidence type="ECO:0000256" key="8">
    <source>
        <dbReference type="ARBA" id="ARBA00022833"/>
    </source>
</evidence>
<keyword evidence="8" id="KW-0862">Zinc</keyword>
<reference evidence="17 18" key="1">
    <citation type="submission" date="2019-04" db="EMBL/GenBank/DDBJ databases">
        <title>Draft genome of the big-headed turtle Platysternon megacephalum.</title>
        <authorList>
            <person name="Gong S."/>
        </authorList>
    </citation>
    <scope>NUCLEOTIDE SEQUENCE [LARGE SCALE GENOMIC DNA]</scope>
    <source>
        <strain evidence="17">DO16091913</strain>
        <tissue evidence="17">Muscle</tissue>
    </source>
</reference>
<dbReference type="FunFam" id="3.30.160.60:FF:000145">
    <property type="entry name" value="Zinc finger protein 574"/>
    <property type="match status" value="1"/>
</dbReference>
<keyword evidence="5" id="KW-0479">Metal-binding</keyword>
<dbReference type="SUPFAM" id="SSF57667">
    <property type="entry name" value="beta-beta-alpha zinc fingers"/>
    <property type="match status" value="7"/>
</dbReference>
<feature type="compositionally biased region" description="Low complexity" evidence="15">
    <location>
        <begin position="249"/>
        <end position="261"/>
    </location>
</feature>
<dbReference type="PANTHER" id="PTHR24406">
    <property type="entry name" value="TRANSCRIPTIONAL REPRESSOR CTCFL-RELATED"/>
    <property type="match status" value="1"/>
</dbReference>
<evidence type="ECO:0000259" key="16">
    <source>
        <dbReference type="PROSITE" id="PS50157"/>
    </source>
</evidence>
<gene>
    <name evidence="17" type="ORF">DR999_PMT18626</name>
</gene>
<evidence type="ECO:0000256" key="13">
    <source>
        <dbReference type="ARBA" id="ARBA00023242"/>
    </source>
</evidence>
<feature type="region of interest" description="Disordered" evidence="15">
    <location>
        <begin position="142"/>
        <end position="163"/>
    </location>
</feature>
<dbReference type="FunFam" id="3.30.160.60:FF:000624">
    <property type="entry name" value="zinc finger protein 697"/>
    <property type="match status" value="1"/>
</dbReference>
<dbReference type="EMBL" id="QXTE01000335">
    <property type="protein sequence ID" value="TFJ99318.1"/>
    <property type="molecule type" value="Genomic_DNA"/>
</dbReference>
<dbReference type="GO" id="GO:0043565">
    <property type="term" value="F:sequence-specific DNA binding"/>
    <property type="evidence" value="ECO:0007669"/>
    <property type="project" value="UniProtKB-ARBA"/>
</dbReference>
<evidence type="ECO:0000256" key="14">
    <source>
        <dbReference type="PROSITE-ProRule" id="PRU00042"/>
    </source>
</evidence>
<feature type="domain" description="C2H2-type" evidence="16">
    <location>
        <begin position="535"/>
        <end position="562"/>
    </location>
</feature>
<feature type="compositionally biased region" description="Pro residues" evidence="15">
    <location>
        <begin position="47"/>
        <end position="60"/>
    </location>
</feature>
<dbReference type="GO" id="GO:0045893">
    <property type="term" value="P:positive regulation of DNA-templated transcription"/>
    <property type="evidence" value="ECO:0007669"/>
    <property type="project" value="UniProtKB-ARBA"/>
</dbReference>
<dbReference type="InterPro" id="IPR050888">
    <property type="entry name" value="ZnF_C2H2-type_TF"/>
</dbReference>
<evidence type="ECO:0000256" key="3">
    <source>
        <dbReference type="ARBA" id="ARBA00006991"/>
    </source>
</evidence>
<dbReference type="GO" id="GO:0008270">
    <property type="term" value="F:zinc ion binding"/>
    <property type="evidence" value="ECO:0007669"/>
    <property type="project" value="UniProtKB-KW"/>
</dbReference>
<dbReference type="Pfam" id="PF13912">
    <property type="entry name" value="zf-C2H2_6"/>
    <property type="match status" value="1"/>
</dbReference>
<dbReference type="GO" id="GO:0005634">
    <property type="term" value="C:nucleus"/>
    <property type="evidence" value="ECO:0007669"/>
    <property type="project" value="UniProtKB-SubCell"/>
</dbReference>
<accession>A0A4D9DQD8</accession>
<feature type="domain" description="C2H2-type" evidence="16">
    <location>
        <begin position="647"/>
        <end position="677"/>
    </location>
</feature>
<evidence type="ECO:0000256" key="4">
    <source>
        <dbReference type="ARBA" id="ARBA00022499"/>
    </source>
</evidence>
<evidence type="ECO:0000256" key="2">
    <source>
        <dbReference type="ARBA" id="ARBA00004123"/>
    </source>
</evidence>
<dbReference type="PROSITE" id="PS50157">
    <property type="entry name" value="ZINC_FINGER_C2H2_2"/>
    <property type="match status" value="13"/>
</dbReference>
<dbReference type="FunFam" id="3.30.160.60:FF:000247">
    <property type="entry name" value="Zinc finger protein 236"/>
    <property type="match status" value="1"/>
</dbReference>
<evidence type="ECO:0000256" key="10">
    <source>
        <dbReference type="ARBA" id="ARBA00023015"/>
    </source>
</evidence>
<keyword evidence="11" id="KW-0238">DNA-binding</keyword>
<dbReference type="PROSITE" id="PS00028">
    <property type="entry name" value="ZINC_FINGER_C2H2_1"/>
    <property type="match status" value="12"/>
</dbReference>
<feature type="domain" description="C2H2-type" evidence="16">
    <location>
        <begin position="269"/>
        <end position="296"/>
    </location>
</feature>
<keyword evidence="7 14" id="KW-0863">Zinc-finger</keyword>
<dbReference type="FunFam" id="3.30.160.60:FF:000340">
    <property type="entry name" value="zinc finger protein 473 isoform X1"/>
    <property type="match status" value="1"/>
</dbReference>
<feature type="domain" description="C2H2-type" evidence="16">
    <location>
        <begin position="297"/>
        <end position="320"/>
    </location>
</feature>
<evidence type="ECO:0000256" key="5">
    <source>
        <dbReference type="ARBA" id="ARBA00022723"/>
    </source>
</evidence>
<evidence type="ECO:0000256" key="12">
    <source>
        <dbReference type="ARBA" id="ARBA00023163"/>
    </source>
</evidence>
<comment type="similarity">
    <text evidence="3">Belongs to the krueppel C2H2-type zinc-finger protein family.</text>
</comment>
<comment type="subcellular location">
    <subcellularLocation>
        <location evidence="2">Nucleus</location>
    </subcellularLocation>
</comment>
<dbReference type="Proteomes" id="UP000297703">
    <property type="component" value="Unassembled WGS sequence"/>
</dbReference>
<evidence type="ECO:0000256" key="1">
    <source>
        <dbReference type="ARBA" id="ARBA00003767"/>
    </source>
</evidence>
<dbReference type="InterPro" id="IPR036236">
    <property type="entry name" value="Znf_C2H2_sf"/>
</dbReference>
<keyword evidence="9" id="KW-0832">Ubl conjugation</keyword>
<feature type="compositionally biased region" description="Low complexity" evidence="15">
    <location>
        <begin position="78"/>
        <end position="90"/>
    </location>
</feature>
<sequence length="713" mass="77028">MEANASDEGVHFQSYPFDFLEFLNHQRFEPMEAYNQEHAKAVASLPCPQPPYEYPPPPAGAPHFDRPAPAKPKDFKAEGSAPSASGAAQPKKAEPGTGPPQQYSAAAVPAAPPLFDGAGAFGAPQWGIVDLSGHQHLFGSLKRGVGATPSPAAPSDSPAGKDDKNYFRRLKYFIDRRFPCGVCQKSFKQSSHLVQHMLVHTGERPYECSTCGRTYNHISSLIRHRRCHKEPPEAGPAAAAAPLPPPAPGGATEPAGEGSPGPAQPDGPFTCSLCWKVFKKPSHLHQHQIIHTGERPFSCSVCEKSFNRRESLKRHIKTHSALLRVPCGVCGKEFRDAAYLLKHQASHAGPRPDYKCDVCGKAYAAPQSLLRHRQLHEGATVPPKDAPAADSASAAYQGPFLLPNEAPHTEGEAKAAFGNAALLGPHPLLLGAGKSFCCGICGRGFGRRETLKRHERIHTGEKPHQCSVCGKRFRESFHLTKHHVVHTRERPYKCELCGKVFGYPQSLTRHKQIHRLQLPCALGPAGALPAEGLSYGCSDCGERFPDLFHVMSHKEAHMADKPYACDACGKCFGFIENLMWHKLVHQTAPERLLPEGACAEAAPPPGPAGCLENGLPGEAQAGAAAAGLAALVAPSEEHPMIPSGERFTCGICGQSFKHFLALVTHNKHVQTHQGGHPFKCSTCGQAFANTYGLKKHRHLHKLERLAALGHKDP</sequence>
<feature type="domain" description="C2H2-type" evidence="16">
    <location>
        <begin position="563"/>
        <end position="590"/>
    </location>
</feature>
<dbReference type="FunFam" id="3.30.160.60:FF:000135">
    <property type="entry name" value="Zinc finger protein 358"/>
    <property type="match status" value="1"/>
</dbReference>
<feature type="compositionally biased region" description="Low complexity" evidence="15">
    <location>
        <begin position="147"/>
        <end position="158"/>
    </location>
</feature>
<evidence type="ECO:0000256" key="11">
    <source>
        <dbReference type="ARBA" id="ARBA00023125"/>
    </source>
</evidence>
<organism evidence="17 18">
    <name type="scientific">Platysternon megacephalum</name>
    <name type="common">big-headed turtle</name>
    <dbReference type="NCBI Taxonomy" id="55544"/>
    <lineage>
        <taxon>Eukaryota</taxon>
        <taxon>Metazoa</taxon>
        <taxon>Chordata</taxon>
        <taxon>Craniata</taxon>
        <taxon>Vertebrata</taxon>
        <taxon>Euteleostomi</taxon>
        <taxon>Archelosauria</taxon>
        <taxon>Testudinata</taxon>
        <taxon>Testudines</taxon>
        <taxon>Cryptodira</taxon>
        <taxon>Durocryptodira</taxon>
        <taxon>Testudinoidea</taxon>
        <taxon>Platysternidae</taxon>
        <taxon>Platysternon</taxon>
    </lineage>
</organism>
<dbReference type="STRING" id="55544.A0A4D9DQD8"/>
<feature type="domain" description="C2H2-type" evidence="16">
    <location>
        <begin position="436"/>
        <end position="463"/>
    </location>
</feature>
<protein>
    <submittedName>
        <fullName evidence="17">Putative oxidoreductase</fullName>
    </submittedName>
</protein>
<comment type="caution">
    <text evidence="17">The sequence shown here is derived from an EMBL/GenBank/DDBJ whole genome shotgun (WGS) entry which is preliminary data.</text>
</comment>
<dbReference type="FunFam" id="3.30.160.60:FF:001732">
    <property type="entry name" value="Zgc:162936"/>
    <property type="match status" value="1"/>
</dbReference>
<proteinExistence type="inferred from homology"/>
<dbReference type="GO" id="GO:0005694">
    <property type="term" value="C:chromosome"/>
    <property type="evidence" value="ECO:0007669"/>
    <property type="project" value="UniProtKB-ARBA"/>
</dbReference>
<evidence type="ECO:0000256" key="9">
    <source>
        <dbReference type="ARBA" id="ARBA00022843"/>
    </source>
</evidence>
<keyword evidence="18" id="KW-1185">Reference proteome</keyword>
<evidence type="ECO:0000313" key="18">
    <source>
        <dbReference type="Proteomes" id="UP000297703"/>
    </source>
</evidence>
<keyword evidence="12" id="KW-0804">Transcription</keyword>
<keyword evidence="4" id="KW-1017">Isopeptide bond</keyword>